<dbReference type="GeneID" id="92084464"/>
<evidence type="ECO:0000256" key="1">
    <source>
        <dbReference type="SAM" id="MobiDB-lite"/>
    </source>
</evidence>
<dbReference type="RefSeq" id="XP_066692491.1">
    <property type="nucleotide sequence ID" value="XM_066851402.1"/>
</dbReference>
<feature type="region of interest" description="Disordered" evidence="1">
    <location>
        <begin position="139"/>
        <end position="212"/>
    </location>
</feature>
<dbReference type="Proteomes" id="UP001391051">
    <property type="component" value="Unassembled WGS sequence"/>
</dbReference>
<evidence type="ECO:0000313" key="2">
    <source>
        <dbReference type="EMBL" id="KAK7936742.1"/>
    </source>
</evidence>
<feature type="region of interest" description="Disordered" evidence="1">
    <location>
        <begin position="23"/>
        <end position="65"/>
    </location>
</feature>
<dbReference type="EMBL" id="JAQQWE010000011">
    <property type="protein sequence ID" value="KAK7936742.1"/>
    <property type="molecule type" value="Genomic_DNA"/>
</dbReference>
<name>A0ABR1PS54_9PEZI</name>
<feature type="compositionally biased region" description="Basic residues" evidence="1">
    <location>
        <begin position="188"/>
        <end position="209"/>
    </location>
</feature>
<protein>
    <submittedName>
        <fullName evidence="2">Uncharacterized protein</fullName>
    </submittedName>
</protein>
<gene>
    <name evidence="2" type="ORF">PG986_015180</name>
</gene>
<comment type="caution">
    <text evidence="2">The sequence shown here is derived from an EMBL/GenBank/DDBJ whole genome shotgun (WGS) entry which is preliminary data.</text>
</comment>
<sequence>MDSTPTRPINSFYKSLNNNEKSALESMLRRDDEALPTYTPEDSHMHFPPSATHTTEWSPTSNESPFDPNCWSNASSDFVDWSSEPFDFTGWPKNMETSPSSFIDSPFEFHGLPFYPNNWSIDFSDLNDSSSAHTVLGEASGDDVTQEAVLSPPCGEPSDSGLEMISCQEESNELGKRGAHASETPKQPRGRKKRRKPRSPAAPRKRVRSSKFNFSVDEVERQSQAYKRVPRRCGKPGQWKDFNGKVIDGKHFHTGESEVSFKVRPSGGYMPVWMSWDKQEGQFRGEDIDGHTVVVDRGAMFAAVSEGFGSFVGDFVKY</sequence>
<proteinExistence type="predicted"/>
<organism evidence="2 3">
    <name type="scientific">Apiospora aurea</name>
    <dbReference type="NCBI Taxonomy" id="335848"/>
    <lineage>
        <taxon>Eukaryota</taxon>
        <taxon>Fungi</taxon>
        <taxon>Dikarya</taxon>
        <taxon>Ascomycota</taxon>
        <taxon>Pezizomycotina</taxon>
        <taxon>Sordariomycetes</taxon>
        <taxon>Xylariomycetidae</taxon>
        <taxon>Amphisphaeriales</taxon>
        <taxon>Apiosporaceae</taxon>
        <taxon>Apiospora</taxon>
    </lineage>
</organism>
<reference evidence="2 3" key="1">
    <citation type="submission" date="2023-01" db="EMBL/GenBank/DDBJ databases">
        <title>Analysis of 21 Apiospora genomes using comparative genomics revels a genus with tremendous synthesis potential of carbohydrate active enzymes and secondary metabolites.</title>
        <authorList>
            <person name="Sorensen T."/>
        </authorList>
    </citation>
    <scope>NUCLEOTIDE SEQUENCE [LARGE SCALE GENOMIC DNA]</scope>
    <source>
        <strain evidence="2 3">CBS 24483</strain>
    </source>
</reference>
<keyword evidence="3" id="KW-1185">Reference proteome</keyword>
<accession>A0ABR1PS54</accession>
<feature type="compositionally biased region" description="Polar residues" evidence="1">
    <location>
        <begin position="51"/>
        <end position="65"/>
    </location>
</feature>
<evidence type="ECO:0000313" key="3">
    <source>
        <dbReference type="Proteomes" id="UP001391051"/>
    </source>
</evidence>